<organism evidence="2 3">
    <name type="scientific">Agromyces rhizosphaerae</name>
    <dbReference type="NCBI Taxonomy" id="88374"/>
    <lineage>
        <taxon>Bacteria</taxon>
        <taxon>Bacillati</taxon>
        <taxon>Actinomycetota</taxon>
        <taxon>Actinomycetes</taxon>
        <taxon>Micrococcales</taxon>
        <taxon>Microbacteriaceae</taxon>
        <taxon>Agromyces</taxon>
    </lineage>
</organism>
<keyword evidence="1" id="KW-0812">Transmembrane</keyword>
<evidence type="ECO:0000256" key="1">
    <source>
        <dbReference type="SAM" id="Phobius"/>
    </source>
</evidence>
<evidence type="ECO:0000313" key="2">
    <source>
        <dbReference type="EMBL" id="GLI28359.1"/>
    </source>
</evidence>
<protein>
    <submittedName>
        <fullName evidence="2">Uncharacterized protein</fullName>
    </submittedName>
</protein>
<evidence type="ECO:0000313" key="3">
    <source>
        <dbReference type="Proteomes" id="UP001144396"/>
    </source>
</evidence>
<comment type="caution">
    <text evidence="2">The sequence shown here is derived from an EMBL/GenBank/DDBJ whole genome shotgun (WGS) entry which is preliminary data.</text>
</comment>
<name>A0A9W6CZY4_9MICO</name>
<proteinExistence type="predicted"/>
<keyword evidence="1" id="KW-0472">Membrane</keyword>
<gene>
    <name evidence="2" type="ORF">ARHIZOSPH14_26010</name>
</gene>
<sequence length="185" mass="19530">MSTDTRREACVGKIEAKSGEPATEPDPTAQSRVVVVANRVKAVTMVLVWVMFLAISVIAVVNGTRTLDSVAQWGTYVEHRCEPVPKGGCRSIGTWRGDDGTVLGTVLQPVQLFGAVSGEDSSARAAYVPGRWLVFHDGPDVVVQTEAAATRTLVFGWVGVVVLGGGSLAFGVVLLVLLIRRGRAG</sequence>
<keyword evidence="1" id="KW-1133">Transmembrane helix</keyword>
<feature type="transmembrane region" description="Helical" evidence="1">
    <location>
        <begin position="154"/>
        <end position="179"/>
    </location>
</feature>
<accession>A0A9W6CZY4</accession>
<keyword evidence="3" id="KW-1185">Reference proteome</keyword>
<feature type="transmembrane region" description="Helical" evidence="1">
    <location>
        <begin position="42"/>
        <end position="61"/>
    </location>
</feature>
<dbReference type="Proteomes" id="UP001144396">
    <property type="component" value="Unassembled WGS sequence"/>
</dbReference>
<dbReference type="AlphaFoldDB" id="A0A9W6CZY4"/>
<reference evidence="2" key="1">
    <citation type="submission" date="2022-12" db="EMBL/GenBank/DDBJ databases">
        <title>Reference genome sequencing for broad-spectrum identification of bacterial and archaeal isolates by mass spectrometry.</title>
        <authorList>
            <person name="Sekiguchi Y."/>
            <person name="Tourlousse D.M."/>
        </authorList>
    </citation>
    <scope>NUCLEOTIDE SEQUENCE</scope>
    <source>
        <strain evidence="2">14</strain>
    </source>
</reference>
<dbReference type="EMBL" id="BSDP01000001">
    <property type="protein sequence ID" value="GLI28359.1"/>
    <property type="molecule type" value="Genomic_DNA"/>
</dbReference>